<reference evidence="1" key="1">
    <citation type="submission" date="2020-08" db="EMBL/GenBank/DDBJ databases">
        <title>Plant associated metagenomes--Microbial community diversity and host control of community assembly across model and emerging plant ecological genomics systems.</title>
        <authorList>
            <person name="Dangl J."/>
        </authorList>
    </citation>
    <scope>NUCLEOTIDE SEQUENCE</scope>
    <source>
        <strain evidence="1">KD5</strain>
    </source>
</reference>
<comment type="caution">
    <text evidence="1">The sequence shown here is derived from an EMBL/GenBank/DDBJ whole genome shotgun (WGS) entry which is preliminary data.</text>
</comment>
<keyword evidence="2" id="KW-1185">Reference proteome</keyword>
<organism evidence="1 2">
    <name type="scientific">Pseudomonas umsongensis</name>
    <dbReference type="NCBI Taxonomy" id="198618"/>
    <lineage>
        <taxon>Bacteria</taxon>
        <taxon>Pseudomonadati</taxon>
        <taxon>Pseudomonadota</taxon>
        <taxon>Gammaproteobacteria</taxon>
        <taxon>Pseudomonadales</taxon>
        <taxon>Pseudomonadaceae</taxon>
        <taxon>Pseudomonas</taxon>
    </lineage>
</organism>
<protein>
    <submittedName>
        <fullName evidence="1">Uncharacterized protein</fullName>
    </submittedName>
</protein>
<name>A0ACC5MA79_9PSED</name>
<proteinExistence type="predicted"/>
<dbReference type="Proteomes" id="UP000589818">
    <property type="component" value="Unassembled WGS sequence"/>
</dbReference>
<gene>
    <name evidence="1" type="ORF">FHR69_001477</name>
</gene>
<sequence>MNTVATMTVAIITVMIVGMTGITIVVMIAVGTAIMTTETTIDLSAPSSRAAITALIS</sequence>
<evidence type="ECO:0000313" key="2">
    <source>
        <dbReference type="Proteomes" id="UP000589818"/>
    </source>
</evidence>
<accession>A0ACC5MA79</accession>
<dbReference type="EMBL" id="JACHVR010000001">
    <property type="protein sequence ID" value="MBB2885611.1"/>
    <property type="molecule type" value="Genomic_DNA"/>
</dbReference>
<evidence type="ECO:0000313" key="1">
    <source>
        <dbReference type="EMBL" id="MBB2885611.1"/>
    </source>
</evidence>